<accession>A0A251T3D7</accession>
<dbReference type="FunCoup" id="A0A251T3D7">
    <property type="interactions" value="552"/>
</dbReference>
<feature type="compositionally biased region" description="Polar residues" evidence="1">
    <location>
        <begin position="396"/>
        <end position="407"/>
    </location>
</feature>
<dbReference type="EMBL" id="CM007901">
    <property type="protein sequence ID" value="OTG05635.1"/>
    <property type="molecule type" value="Genomic_DNA"/>
</dbReference>
<proteinExistence type="predicted"/>
<feature type="region of interest" description="Disordered" evidence="1">
    <location>
        <begin position="318"/>
        <end position="363"/>
    </location>
</feature>
<dbReference type="Pfam" id="PF14309">
    <property type="entry name" value="DUF4378"/>
    <property type="match status" value="1"/>
</dbReference>
<dbReference type="AlphaFoldDB" id="A0A251T3D7"/>
<feature type="domain" description="DUF4378" evidence="2">
    <location>
        <begin position="564"/>
        <end position="746"/>
    </location>
</feature>
<evidence type="ECO:0000313" key="4">
    <source>
        <dbReference type="EMBL" id="KAF5778717.1"/>
    </source>
</evidence>
<reference evidence="4 6" key="1">
    <citation type="journal article" date="2017" name="Nature">
        <title>The sunflower genome provides insights into oil metabolism, flowering and Asterid evolution.</title>
        <authorList>
            <person name="Badouin H."/>
            <person name="Gouzy J."/>
            <person name="Grassa C.J."/>
            <person name="Murat F."/>
            <person name="Staton S.E."/>
            <person name="Cottret L."/>
            <person name="Lelandais-Briere C."/>
            <person name="Owens G.L."/>
            <person name="Carrere S."/>
            <person name="Mayjonade B."/>
            <person name="Legrand L."/>
            <person name="Gill N."/>
            <person name="Kane N.C."/>
            <person name="Bowers J.E."/>
            <person name="Hubner S."/>
            <person name="Bellec A."/>
            <person name="Berard A."/>
            <person name="Berges H."/>
            <person name="Blanchet N."/>
            <person name="Boniface M.C."/>
            <person name="Brunel D."/>
            <person name="Catrice O."/>
            <person name="Chaidir N."/>
            <person name="Claudel C."/>
            <person name="Donnadieu C."/>
            <person name="Faraut T."/>
            <person name="Fievet G."/>
            <person name="Helmstetter N."/>
            <person name="King M."/>
            <person name="Knapp S.J."/>
            <person name="Lai Z."/>
            <person name="Le Paslier M.C."/>
            <person name="Lippi Y."/>
            <person name="Lorenzon L."/>
            <person name="Mandel J.R."/>
            <person name="Marage G."/>
            <person name="Marchand G."/>
            <person name="Marquand E."/>
            <person name="Bret-Mestries E."/>
            <person name="Morien E."/>
            <person name="Nambeesan S."/>
            <person name="Nguyen T."/>
            <person name="Pegot-Espagnet P."/>
            <person name="Pouilly N."/>
            <person name="Raftis F."/>
            <person name="Sallet E."/>
            <person name="Schiex T."/>
            <person name="Thomas J."/>
            <person name="Vandecasteele C."/>
            <person name="Vares D."/>
            <person name="Vear F."/>
            <person name="Vautrin S."/>
            <person name="Crespi M."/>
            <person name="Mangin B."/>
            <person name="Burke J.M."/>
            <person name="Salse J."/>
            <person name="Munos S."/>
            <person name="Vincourt P."/>
            <person name="Rieseberg L.H."/>
            <person name="Langlade N.B."/>
        </authorList>
    </citation>
    <scope>NUCLEOTIDE SEQUENCE [LARGE SCALE GENOMIC DNA]</scope>
    <source>
        <strain evidence="6">cv. SF193</strain>
        <tissue evidence="4">Leaves</tissue>
    </source>
</reference>
<dbReference type="Pfam" id="PF14383">
    <property type="entry name" value="VARLMGL"/>
    <property type="match status" value="1"/>
</dbReference>
<evidence type="ECO:0000313" key="5">
    <source>
        <dbReference type="EMBL" id="OTG05635.1"/>
    </source>
</evidence>
<feature type="domain" description="DUF3741" evidence="3">
    <location>
        <begin position="90"/>
        <end position="109"/>
    </location>
</feature>
<dbReference type="InterPro" id="IPR032795">
    <property type="entry name" value="DUF3741-assoc"/>
</dbReference>
<dbReference type="STRING" id="4232.A0A251T3D7"/>
<feature type="region of interest" description="Disordered" evidence="1">
    <location>
        <begin position="117"/>
        <end position="157"/>
    </location>
</feature>
<evidence type="ECO:0000259" key="3">
    <source>
        <dbReference type="Pfam" id="PF14383"/>
    </source>
</evidence>
<dbReference type="Gramene" id="mRNA:HanXRQr2_Chr12g0550761">
    <property type="protein sequence ID" value="mRNA:HanXRQr2_Chr12g0550761"/>
    <property type="gene ID" value="HanXRQr2_Chr12g0550761"/>
</dbReference>
<dbReference type="OMA" id="SATCMNN"/>
<evidence type="ECO:0000256" key="1">
    <source>
        <dbReference type="SAM" id="MobiDB-lite"/>
    </source>
</evidence>
<organism evidence="5 6">
    <name type="scientific">Helianthus annuus</name>
    <name type="common">Common sunflower</name>
    <dbReference type="NCBI Taxonomy" id="4232"/>
    <lineage>
        <taxon>Eukaryota</taxon>
        <taxon>Viridiplantae</taxon>
        <taxon>Streptophyta</taxon>
        <taxon>Embryophyta</taxon>
        <taxon>Tracheophyta</taxon>
        <taxon>Spermatophyta</taxon>
        <taxon>Magnoliopsida</taxon>
        <taxon>eudicotyledons</taxon>
        <taxon>Gunneridae</taxon>
        <taxon>Pentapetalae</taxon>
        <taxon>asterids</taxon>
        <taxon>campanulids</taxon>
        <taxon>Asterales</taxon>
        <taxon>Asteraceae</taxon>
        <taxon>Asteroideae</taxon>
        <taxon>Heliantheae alliance</taxon>
        <taxon>Heliantheae</taxon>
        <taxon>Helianthus</taxon>
    </lineage>
</organism>
<dbReference type="OrthoDB" id="1928505at2759"/>
<feature type="region of interest" description="Disordered" evidence="1">
    <location>
        <begin position="379"/>
        <end position="407"/>
    </location>
</feature>
<sequence length="751" mass="84164">MTDDSANVTTSCLAIGEKRPRRSGGCVGIFFQFFDWNRRFSKKKFFPKRLLPVPPDRAKEASNLLQIADAAQNDGVLSGGNINSAGNNGGQAPTLVARLMGLESMPSVQQIVKYSSGEHDELDTKPNPNPKATQIQQDFRPQKVQKTGTSDRRSVTRFGAEALQLKNVLTRSRKHHYSKLASPVPKSRNHSRRNSSRLIGAATRVLESGLQGRQKSKYAISYGARNRMNGENKNENVDVLSQQACCKNCGSLIDVSECKSKVNVGPSMSNSSFDQERELQPRNVASRDYVKGNTRRVDDVRVSFQSKDFVALNRSLTGQTRSRVPGKVDDKFDKRGKFENGPSHWQKRRTTRNGPRMVSNAQAAGKQIGSEAFRFNSQMKNKSETPVRLERRKSNKNATSCKPSDQKISLQHPFPLTGDCLSALVEEKLQELTSRVGYDLRTNGNPPKRTPAASFQDLLCALSTERQISQKNMEVRPKRNHLPPRSRCRFDHLSPGSVLEASFSNDSCCSSSLEDNSGRTQHAVSISYSFGESQFQESEMNIFYSDDLFSNENTCNELVVDLLTYISQVLSAIEIVNSRITGNTLAHIKHVVFNSELVLSNQISHNPTELNSFFICDLLLELDALADVIWTTFGNFLGSQNAVAGYQLKRFVFDAVIEYLESKFVKYSKCGFISWIDLPHFTDLDGLVHEIVEEVRRWMGLVGVTSDELVERDMSHCLGKWTDFEVEVYETGAKIESDIMQMLVDEIVVEC</sequence>
<protein>
    <submittedName>
        <fullName evidence="5">Putative DUF3741-associated sequence motif protein</fullName>
    </submittedName>
</protein>
<keyword evidence="6" id="KW-1185">Reference proteome</keyword>
<reference evidence="5" key="2">
    <citation type="submission" date="2017-02" db="EMBL/GenBank/DDBJ databases">
        <title>Sunflower complete genome.</title>
        <authorList>
            <person name="Langlade N."/>
            <person name="Munos S."/>
        </authorList>
    </citation>
    <scope>NUCLEOTIDE SEQUENCE [LARGE SCALE GENOMIC DNA]</scope>
    <source>
        <tissue evidence="5">Leaves</tissue>
    </source>
</reference>
<evidence type="ECO:0000259" key="2">
    <source>
        <dbReference type="Pfam" id="PF14309"/>
    </source>
</evidence>
<dbReference type="PANTHER" id="PTHR21726">
    <property type="entry name" value="PHOSPHATIDYLINOSITOL N-ACETYLGLUCOSAMINYLTRANSFERASE SUBUNIT P DOWN SYNDROME CRITICAL REGION PROTEIN 5 -RELATED"/>
    <property type="match status" value="1"/>
</dbReference>
<feature type="compositionally biased region" description="Basic and acidic residues" evidence="1">
    <location>
        <begin position="326"/>
        <end position="338"/>
    </location>
</feature>
<dbReference type="EMBL" id="MNCJ02000327">
    <property type="protein sequence ID" value="KAF5778717.1"/>
    <property type="molecule type" value="Genomic_DNA"/>
</dbReference>
<dbReference type="PANTHER" id="PTHR21726:SF61">
    <property type="entry name" value="DNAA INITIATOR-ASSOCIATING PROTEIN"/>
    <property type="match status" value="1"/>
</dbReference>
<feature type="region of interest" description="Disordered" evidence="1">
    <location>
        <begin position="172"/>
        <end position="197"/>
    </location>
</feature>
<gene>
    <name evidence="5" type="ORF">HannXRQ_Chr12g0375771</name>
    <name evidence="4" type="ORF">HanXRQr2_Chr12g0550761</name>
</gene>
<reference evidence="4" key="3">
    <citation type="submission" date="2020-06" db="EMBL/GenBank/DDBJ databases">
        <title>Helianthus annuus Genome sequencing and assembly Release 2.</title>
        <authorList>
            <person name="Gouzy J."/>
            <person name="Langlade N."/>
            <person name="Munos S."/>
        </authorList>
    </citation>
    <scope>NUCLEOTIDE SEQUENCE</scope>
    <source>
        <tissue evidence="4">Leaves</tissue>
    </source>
</reference>
<dbReference type="Proteomes" id="UP000215914">
    <property type="component" value="Chromosome 12"/>
</dbReference>
<evidence type="ECO:0000313" key="6">
    <source>
        <dbReference type="Proteomes" id="UP000215914"/>
    </source>
</evidence>
<feature type="compositionally biased region" description="Polar residues" evidence="1">
    <location>
        <begin position="130"/>
        <end position="148"/>
    </location>
</feature>
<name>A0A251T3D7_HELAN</name>
<dbReference type="InParanoid" id="A0A251T3D7"/>
<dbReference type="InterPro" id="IPR025486">
    <property type="entry name" value="DUF4378"/>
</dbReference>